<dbReference type="EMBL" id="CP016591">
    <property type="protein sequence ID" value="ANY20367.1"/>
    <property type="molecule type" value="Genomic_DNA"/>
</dbReference>
<dbReference type="Proteomes" id="UP000092932">
    <property type="component" value="Chromosome"/>
</dbReference>
<organism evidence="2 3">
    <name type="scientific">Tsuneonella dongtanensis</name>
    <dbReference type="NCBI Taxonomy" id="692370"/>
    <lineage>
        <taxon>Bacteria</taxon>
        <taxon>Pseudomonadati</taxon>
        <taxon>Pseudomonadota</taxon>
        <taxon>Alphaproteobacteria</taxon>
        <taxon>Sphingomonadales</taxon>
        <taxon>Erythrobacteraceae</taxon>
        <taxon>Tsuneonella</taxon>
    </lineage>
</organism>
<dbReference type="CDD" id="cd05483">
    <property type="entry name" value="retropepsin_like_bacteria"/>
    <property type="match status" value="1"/>
</dbReference>
<dbReference type="OrthoDB" id="7595324at2"/>
<name>A0A1B2AE02_9SPHN</name>
<evidence type="ECO:0000313" key="3">
    <source>
        <dbReference type="Proteomes" id="UP000092932"/>
    </source>
</evidence>
<sequence>MDLKTFIDFTADLIREVPRSGLLMATVAAIVGSFLGSAIARRGVAGGRALASVSTLALAGILVVVVLQVSRFDPRLDVAVPRLGLPAQTVAGGETRVPMAADGHFWIEAQVNGVTAPFLVDSGATLTAVSQSFADRAGLEPRAGGMPVRISTANGTVSAEITTIDTLRFGNVKAGGLDAVIAPNMGETNVIGMNLLSRLASWRVENNTMILRPNNPQPVAQ</sequence>
<dbReference type="InterPro" id="IPR021109">
    <property type="entry name" value="Peptidase_aspartic_dom_sf"/>
</dbReference>
<dbReference type="InterPro" id="IPR034122">
    <property type="entry name" value="Retropepsin-like_bacterial"/>
</dbReference>
<dbReference type="PATRIC" id="fig|692370.5.peg.1870"/>
<dbReference type="InterPro" id="IPR001969">
    <property type="entry name" value="Aspartic_peptidase_AS"/>
</dbReference>
<feature type="transmembrane region" description="Helical" evidence="1">
    <location>
        <begin position="46"/>
        <end position="67"/>
    </location>
</feature>
<evidence type="ECO:0000313" key="2">
    <source>
        <dbReference type="EMBL" id="ANY20367.1"/>
    </source>
</evidence>
<dbReference type="GO" id="GO:0006508">
    <property type="term" value="P:proteolysis"/>
    <property type="evidence" value="ECO:0007669"/>
    <property type="project" value="InterPro"/>
</dbReference>
<dbReference type="KEGG" id="ado:A6F68_01857"/>
<accession>A0A1B2AE02</accession>
<dbReference type="AlphaFoldDB" id="A0A1B2AE02"/>
<evidence type="ECO:0000256" key="1">
    <source>
        <dbReference type="SAM" id="Phobius"/>
    </source>
</evidence>
<dbReference type="InterPro" id="IPR011969">
    <property type="entry name" value="Clan_AA_Asp_peptidase_C"/>
</dbReference>
<dbReference type="RefSeq" id="WP_067678939.1">
    <property type="nucleotide sequence ID" value="NZ_CP016591.1"/>
</dbReference>
<reference evidence="2 3" key="1">
    <citation type="submission" date="2016-07" db="EMBL/GenBank/DDBJ databases">
        <title>Complete genome sequence of Altererythrobacter dongtanensis KCTC 22672, a type strain with esterase isolated from tidal flat.</title>
        <authorList>
            <person name="Cheng H."/>
            <person name="Wu Y.-H."/>
            <person name="Zhou P."/>
            <person name="Huo Y.-Y."/>
            <person name="Wang C.-S."/>
            <person name="Xu X.-W."/>
        </authorList>
    </citation>
    <scope>NUCLEOTIDE SEQUENCE [LARGE SCALE GENOMIC DNA]</scope>
    <source>
        <strain evidence="2 3">KCTC 22672</strain>
    </source>
</reference>
<dbReference type="Gene3D" id="2.40.70.10">
    <property type="entry name" value="Acid Proteases"/>
    <property type="match status" value="1"/>
</dbReference>
<keyword evidence="1" id="KW-1133">Transmembrane helix</keyword>
<keyword evidence="1" id="KW-0472">Membrane</keyword>
<keyword evidence="3" id="KW-1185">Reference proteome</keyword>
<proteinExistence type="predicted"/>
<dbReference type="Pfam" id="PF13975">
    <property type="entry name" value="gag-asp_proteas"/>
    <property type="match status" value="1"/>
</dbReference>
<dbReference type="PROSITE" id="PS00141">
    <property type="entry name" value="ASP_PROTEASE"/>
    <property type="match status" value="1"/>
</dbReference>
<gene>
    <name evidence="2" type="ORF">A6F68_01857</name>
</gene>
<evidence type="ECO:0008006" key="4">
    <source>
        <dbReference type="Google" id="ProtNLM"/>
    </source>
</evidence>
<feature type="transmembrane region" description="Helical" evidence="1">
    <location>
        <begin position="21"/>
        <end position="40"/>
    </location>
</feature>
<protein>
    <recommendedName>
        <fullName evidence="4">Retroviral aspartyl protease</fullName>
    </recommendedName>
</protein>
<dbReference type="STRING" id="692370.A6F68_01857"/>
<dbReference type="GO" id="GO:0004190">
    <property type="term" value="F:aspartic-type endopeptidase activity"/>
    <property type="evidence" value="ECO:0007669"/>
    <property type="project" value="InterPro"/>
</dbReference>
<keyword evidence="1" id="KW-0812">Transmembrane</keyword>
<dbReference type="NCBIfam" id="TIGR02281">
    <property type="entry name" value="clan_AA_DTGA"/>
    <property type="match status" value="1"/>
</dbReference>
<dbReference type="SUPFAM" id="SSF50630">
    <property type="entry name" value="Acid proteases"/>
    <property type="match status" value="1"/>
</dbReference>